<keyword evidence="3" id="KW-0658">Purine biosynthesis</keyword>
<dbReference type="PANTHER" id="PTHR43411:SF1">
    <property type="entry name" value="ADENYLOSUCCINATE LYASE"/>
    <property type="match status" value="1"/>
</dbReference>
<dbReference type="Gene3D" id="1.10.40.30">
    <property type="entry name" value="Fumarase/aspartase (C-terminal domain)"/>
    <property type="match status" value="1"/>
</dbReference>
<dbReference type="SUPFAM" id="SSF48557">
    <property type="entry name" value="L-aspartase-like"/>
    <property type="match status" value="1"/>
</dbReference>
<dbReference type="Proteomes" id="UP001168167">
    <property type="component" value="Unassembled WGS sequence"/>
</dbReference>
<dbReference type="NCBIfam" id="NF006764">
    <property type="entry name" value="PRK09285.1"/>
    <property type="match status" value="1"/>
</dbReference>
<dbReference type="Gene3D" id="1.10.275.10">
    <property type="entry name" value="Fumarase/aspartase (N-terminal domain)"/>
    <property type="match status" value="1"/>
</dbReference>
<organism evidence="7 8">
    <name type="scientific">Candidatus Doriopsillibacter californiensis</name>
    <dbReference type="NCBI Taxonomy" id="2970740"/>
    <lineage>
        <taxon>Bacteria</taxon>
        <taxon>Pseudomonadati</taxon>
        <taxon>Pseudomonadota</taxon>
        <taxon>Gammaproteobacteria</taxon>
        <taxon>Candidatus Tethybacterales</taxon>
        <taxon>Candidatus Persebacteraceae</taxon>
        <taxon>Candidatus Doriopsillibacter</taxon>
    </lineage>
</organism>
<evidence type="ECO:0000259" key="5">
    <source>
        <dbReference type="Pfam" id="PF00206"/>
    </source>
</evidence>
<dbReference type="GO" id="GO:0016829">
    <property type="term" value="F:lyase activity"/>
    <property type="evidence" value="ECO:0007669"/>
    <property type="project" value="UniProtKB-KW"/>
</dbReference>
<dbReference type="InterPro" id="IPR013539">
    <property type="entry name" value="PurB_C"/>
</dbReference>
<evidence type="ECO:0000313" key="8">
    <source>
        <dbReference type="Proteomes" id="UP001168167"/>
    </source>
</evidence>
<keyword evidence="8" id="KW-1185">Reference proteome</keyword>
<comment type="pathway">
    <text evidence="1">Purine metabolism; IMP biosynthesis via de novo pathway; 5-amino-1-(5-phospho-D-ribosyl)imidazole-4-carboxamide from 5-amino-1-(5-phospho-D-ribosyl)imidazole-4-carboxylate: step 2/2.</text>
</comment>
<comment type="pathway">
    <text evidence="2">Purine metabolism; AMP biosynthesis via de novo pathway; AMP from IMP: step 2/2.</text>
</comment>
<sequence length="449" mass="49502">MVSILLGALSPLDGRYKQQVAPLAAHFSESALIRQRAGIELAWLKTLAPLFDFSRDTDLAKLNSIVVDDNAAAAIKDIEKTTRHDVKAVEYWLTTRLQELRLTELCPLTHFGCTSWDINNIALARMVTGALQETMSPALADIISALRQRADKCATQPMLARTHGQPASPTTVGKEFANFAARLSPRAQKIAICRLPGKMNGAVGNYNAHIVARADLDWPRIAKTFVESQGLRFASHTTQIEPYDDLADLFGLLRGVNIILLDFCRDMWGYIALDYFVQQAVAGEVGSSTMPHKINPIDFENAEGNIGVANALFSHFSDKLPVSRWQRDLSDSTVLRNIGTAFGHTLLAWSAVLRGLQRVTLNRQVLENDLDANWQVLAEAVQTVIRAENAGDNAYEQLKEFSRGATVDKERLQAFIHKLPVSDGAKARLLALTPRDYCGIAARLAQETA</sequence>
<dbReference type="EMBL" id="JANQAO010000001">
    <property type="protein sequence ID" value="MDM5147126.1"/>
    <property type="molecule type" value="Genomic_DNA"/>
</dbReference>
<protein>
    <submittedName>
        <fullName evidence="7">Adenylosuccinate lyase</fullName>
        <ecNumber evidence="7">4.3.2.2</ecNumber>
    </submittedName>
</protein>
<evidence type="ECO:0000313" key="7">
    <source>
        <dbReference type="EMBL" id="MDM5147126.1"/>
    </source>
</evidence>
<feature type="domain" description="Adenylosuccinate lyase PurB C-terminal" evidence="6">
    <location>
        <begin position="323"/>
        <end position="437"/>
    </location>
</feature>
<dbReference type="InterPro" id="IPR000362">
    <property type="entry name" value="Fumarate_lyase_fam"/>
</dbReference>
<name>A0ABT7QK88_9GAMM</name>
<dbReference type="InterPro" id="IPR008948">
    <property type="entry name" value="L-Aspartase-like"/>
</dbReference>
<evidence type="ECO:0000256" key="1">
    <source>
        <dbReference type="ARBA" id="ARBA00004706"/>
    </source>
</evidence>
<proteinExistence type="predicted"/>
<dbReference type="InterPro" id="IPR024083">
    <property type="entry name" value="Fumarase/histidase_N"/>
</dbReference>
<reference evidence="7" key="2">
    <citation type="journal article" date="2023" name="Microbiome">
        <title>Synthase-selected sorting approach identifies a beta-lactone synthase in a nudibranch symbiotic bacterium.</title>
        <authorList>
            <person name="Dzunkova M."/>
            <person name="La Clair J.J."/>
            <person name="Tyml T."/>
            <person name="Doud D."/>
            <person name="Schulz F."/>
            <person name="Piquer-Esteban S."/>
            <person name="Porcel Sanchis D."/>
            <person name="Osborn A."/>
            <person name="Robinson D."/>
            <person name="Louie K.B."/>
            <person name="Bowen B.P."/>
            <person name="Bowers R.M."/>
            <person name="Lee J."/>
            <person name="Arnau V."/>
            <person name="Diaz-Villanueva W."/>
            <person name="Stepanauskas R."/>
            <person name="Gosliner T."/>
            <person name="Date S.V."/>
            <person name="Northen T.R."/>
            <person name="Cheng J.F."/>
            <person name="Burkart M.D."/>
            <person name="Woyke T."/>
        </authorList>
    </citation>
    <scope>NUCLEOTIDE SEQUENCE</scope>
    <source>
        <strain evidence="7">Df01</strain>
    </source>
</reference>
<dbReference type="InterPro" id="IPR020557">
    <property type="entry name" value="Fumarate_lyase_CS"/>
</dbReference>
<evidence type="ECO:0000256" key="4">
    <source>
        <dbReference type="ARBA" id="ARBA00025012"/>
    </source>
</evidence>
<gene>
    <name evidence="7" type="primary">purB</name>
    <name evidence="7" type="ORF">NQX30_01855</name>
</gene>
<dbReference type="PANTHER" id="PTHR43411">
    <property type="entry name" value="ADENYLOSUCCINATE LYASE"/>
    <property type="match status" value="1"/>
</dbReference>
<accession>A0ABT7QK88</accession>
<dbReference type="InterPro" id="IPR022761">
    <property type="entry name" value="Fumarate_lyase_N"/>
</dbReference>
<evidence type="ECO:0000256" key="2">
    <source>
        <dbReference type="ARBA" id="ARBA00004734"/>
    </source>
</evidence>
<dbReference type="InterPro" id="IPR047136">
    <property type="entry name" value="PurB_bact"/>
</dbReference>
<comment type="caution">
    <text evidence="7">The sequence shown here is derived from an EMBL/GenBank/DDBJ whole genome shotgun (WGS) entry which is preliminary data.</text>
</comment>
<dbReference type="Pfam" id="PF00206">
    <property type="entry name" value="Lyase_1"/>
    <property type="match status" value="1"/>
</dbReference>
<dbReference type="EC" id="4.3.2.2" evidence="7"/>
<evidence type="ECO:0000259" key="6">
    <source>
        <dbReference type="Pfam" id="PF08328"/>
    </source>
</evidence>
<keyword evidence="7" id="KW-0456">Lyase</keyword>
<dbReference type="PROSITE" id="PS00163">
    <property type="entry name" value="FUMARATE_LYASES"/>
    <property type="match status" value="1"/>
</dbReference>
<evidence type="ECO:0000256" key="3">
    <source>
        <dbReference type="ARBA" id="ARBA00022755"/>
    </source>
</evidence>
<comment type="function">
    <text evidence="4">Catalyzes two reactions in de novo purine nucleotide biosynthesis. Catalyzes the breakdown of 5-aminoimidazole- (N-succinylocarboxamide) ribotide (SAICAR or 2-[5-amino-1-(5-phospho-beta-D-ribosyl)imidazole-4-carboxamido]succinate) to 5-aminoimidazole-4-carboxamide ribotide (AICAR or 5-amino-1-(5-phospho-beta-D-ribosyl)imidazole-4-carboxamide) and fumarate, and of adenylosuccinate (ADS or N(6)-(1,2-dicarboxyethyl)-AMP) to adenosine monophosphate (AMP) and fumarate.</text>
</comment>
<dbReference type="PRINTS" id="PR00149">
    <property type="entry name" value="FUMRATELYASE"/>
</dbReference>
<dbReference type="Gene3D" id="1.20.200.10">
    <property type="entry name" value="Fumarase/aspartase (Central domain)"/>
    <property type="match status" value="1"/>
</dbReference>
<dbReference type="Pfam" id="PF08328">
    <property type="entry name" value="ASL_C"/>
    <property type="match status" value="1"/>
</dbReference>
<reference evidence="7" key="1">
    <citation type="submission" date="2022-08" db="EMBL/GenBank/DDBJ databases">
        <authorList>
            <person name="Dzunkova M."/>
            <person name="La Clair J."/>
            <person name="Tyml T."/>
            <person name="Doud D."/>
            <person name="Schulz F."/>
            <person name="Piquer S."/>
            <person name="Porcel Sanchis D."/>
            <person name="Osborn A."/>
            <person name="Robinson D."/>
            <person name="Louie K.B."/>
            <person name="Bowen B.P."/>
            <person name="Bowers R."/>
            <person name="Lee J."/>
            <person name="Arnau Llombart V."/>
            <person name="Diaz Villanueva W."/>
            <person name="Gosliner T."/>
            <person name="Northen T."/>
            <person name="Cheng J.-F."/>
            <person name="Burkart M.D."/>
            <person name="Woyke T."/>
        </authorList>
    </citation>
    <scope>NUCLEOTIDE SEQUENCE</scope>
    <source>
        <strain evidence="7">Df01</strain>
    </source>
</reference>
<feature type="domain" description="Fumarate lyase N-terminal" evidence="5">
    <location>
        <begin position="58"/>
        <end position="304"/>
    </location>
</feature>